<organism evidence="2 3">
    <name type="scientific">Deinococcus oregonensis</name>
    <dbReference type="NCBI Taxonomy" id="1805970"/>
    <lineage>
        <taxon>Bacteria</taxon>
        <taxon>Thermotogati</taxon>
        <taxon>Deinococcota</taxon>
        <taxon>Deinococci</taxon>
        <taxon>Deinococcales</taxon>
        <taxon>Deinococcaceae</taxon>
        <taxon>Deinococcus</taxon>
    </lineage>
</organism>
<proteinExistence type="predicted"/>
<reference evidence="2 3" key="1">
    <citation type="submission" date="2024-09" db="EMBL/GenBank/DDBJ databases">
        <authorList>
            <person name="Sun Q."/>
            <person name="Mori K."/>
        </authorList>
    </citation>
    <scope>NUCLEOTIDE SEQUENCE [LARGE SCALE GENOMIC DNA]</scope>
    <source>
        <strain evidence="2 3">JCM 13503</strain>
    </source>
</reference>
<evidence type="ECO:0000313" key="3">
    <source>
        <dbReference type="Proteomes" id="UP001589733"/>
    </source>
</evidence>
<name>A0ABV6AWS2_9DEIO</name>
<feature type="domain" description="Transposase IS701-like DDE" evidence="1">
    <location>
        <begin position="1"/>
        <end position="246"/>
    </location>
</feature>
<dbReference type="Pfam" id="PF13546">
    <property type="entry name" value="DDE_5"/>
    <property type="match status" value="1"/>
</dbReference>
<sequence>MQLLVVGALLSPGKRTVTAALRVLGLADDPRFGTFHHLLSRARWSSLQASRVLLSLLVTAFVPSGPLVLGLDDTRERRTGAKISAKGISRDPVRFSHGHFVKASGLRWLSLMLLTPIPWAHRLWALPFLTLLVPSQRYNEERGHRHKSVTDWARQMLRLVQRWCPGRPLIVVADSAYAAIRWLSDLQQDRPITVITKLRLDAALYDPAPDRAAGQMGRPRLKGDRLPTLASLVHDPQTRWEHVRLNRWYGEIHRQVDIISQTVVWDHTGLPPLRVRWVLIRDPKGKFSTQALLCTDLLQTPRQMLEYFVQRWQLEVTVEEVRAHLGVETQWQWTDLAIARTAPATLGLFCLVTLMAHERWKSHHVRVRRAAWSAKTLPTLVDALAEVRRALWKVPTFRTSAPEREMVQVPLEFIERLTDALYSAA</sequence>
<dbReference type="RefSeq" id="WP_380007966.1">
    <property type="nucleotide sequence ID" value="NZ_JBHLYR010000026.1"/>
</dbReference>
<dbReference type="EMBL" id="JBHLYR010000026">
    <property type="protein sequence ID" value="MFB9991954.1"/>
    <property type="molecule type" value="Genomic_DNA"/>
</dbReference>
<dbReference type="Proteomes" id="UP001589733">
    <property type="component" value="Unassembled WGS sequence"/>
</dbReference>
<dbReference type="InterPro" id="IPR012337">
    <property type="entry name" value="RNaseH-like_sf"/>
</dbReference>
<dbReference type="SUPFAM" id="SSF53098">
    <property type="entry name" value="Ribonuclease H-like"/>
    <property type="match status" value="1"/>
</dbReference>
<comment type="caution">
    <text evidence="2">The sequence shown here is derived from an EMBL/GenBank/DDBJ whole genome shotgun (WGS) entry which is preliminary data.</text>
</comment>
<evidence type="ECO:0000313" key="2">
    <source>
        <dbReference type="EMBL" id="MFB9991954.1"/>
    </source>
</evidence>
<dbReference type="InterPro" id="IPR038721">
    <property type="entry name" value="IS701-like_DDE_dom"/>
</dbReference>
<accession>A0ABV6AWS2</accession>
<keyword evidence="3" id="KW-1185">Reference proteome</keyword>
<evidence type="ECO:0000259" key="1">
    <source>
        <dbReference type="Pfam" id="PF13546"/>
    </source>
</evidence>
<gene>
    <name evidence="2" type="ORF">ACFFLM_08275</name>
</gene>
<protein>
    <submittedName>
        <fullName evidence="2">Transposase</fullName>
    </submittedName>
</protein>